<evidence type="ECO:0000256" key="6">
    <source>
        <dbReference type="SAM" id="Phobius"/>
    </source>
</evidence>
<keyword evidence="9" id="KW-1185">Reference proteome</keyword>
<keyword evidence="5 6" id="KW-0472">Membrane</keyword>
<feature type="transmembrane region" description="Helical" evidence="6">
    <location>
        <begin position="132"/>
        <end position="154"/>
    </location>
</feature>
<evidence type="ECO:0000256" key="4">
    <source>
        <dbReference type="ARBA" id="ARBA00022989"/>
    </source>
</evidence>
<sequence>MWMYLAISIAAALSIAFVMLGIFGNQRDTELSQRLDVYLSTGDPNQMVTLKELELSRPFSERVIIPIAQKVAGLFLWMLPQNLYSSLRQRLILAGSPGGIQPSAFVGIKGLMMTISLVVALVFGYLSHYPVTFISILMLLMLALCTFMLPDFWLSRQITMRQQNIVNFLPDALDMLVIANDAGLSFESSVQEITTKWDNVLTREMRKMLSDMRMGQPRREALIGLSERTGVFDINTFVSAVNQAESMGVSIGRVLTVQAEELRVKRRQRAQERANQAPVKMMFPLVFLIFPALFAVLLGPAIPELLATFGGL</sequence>
<evidence type="ECO:0000313" key="8">
    <source>
        <dbReference type="EMBL" id="KPV54354.1"/>
    </source>
</evidence>
<organism evidence="8 9">
    <name type="scientific">Kouleothrix aurantiaca</name>
    <dbReference type="NCBI Taxonomy" id="186479"/>
    <lineage>
        <taxon>Bacteria</taxon>
        <taxon>Bacillati</taxon>
        <taxon>Chloroflexota</taxon>
        <taxon>Chloroflexia</taxon>
        <taxon>Chloroflexales</taxon>
        <taxon>Roseiflexineae</taxon>
        <taxon>Roseiflexaceae</taxon>
        <taxon>Kouleothrix</taxon>
    </lineage>
</organism>
<keyword evidence="4 6" id="KW-1133">Transmembrane helix</keyword>
<comment type="caution">
    <text evidence="8">The sequence shown here is derived from an EMBL/GenBank/DDBJ whole genome shotgun (WGS) entry which is preliminary data.</text>
</comment>
<comment type="subcellular location">
    <subcellularLocation>
        <location evidence="1">Cell membrane</location>
        <topology evidence="1">Multi-pass membrane protein</topology>
    </subcellularLocation>
</comment>
<evidence type="ECO:0000256" key="5">
    <source>
        <dbReference type="ARBA" id="ARBA00023136"/>
    </source>
</evidence>
<name>A0A0P9DFH1_9CHLR</name>
<dbReference type="AlphaFoldDB" id="A0A0P9DFH1"/>
<protein>
    <submittedName>
        <fullName evidence="8">Secretion system protein</fullName>
    </submittedName>
</protein>
<keyword evidence="3 6" id="KW-0812">Transmembrane</keyword>
<reference evidence="8 9" key="1">
    <citation type="submission" date="2015-09" db="EMBL/GenBank/DDBJ databases">
        <title>Draft genome sequence of Kouleothrix aurantiaca JCM 19913.</title>
        <authorList>
            <person name="Hemp J."/>
        </authorList>
    </citation>
    <scope>NUCLEOTIDE SEQUENCE [LARGE SCALE GENOMIC DNA]</scope>
    <source>
        <strain evidence="8 9">COM-B</strain>
    </source>
</reference>
<feature type="domain" description="Type II secretion system protein GspF" evidence="7">
    <location>
        <begin position="173"/>
        <end position="298"/>
    </location>
</feature>
<proteinExistence type="predicted"/>
<evidence type="ECO:0000313" key="9">
    <source>
        <dbReference type="Proteomes" id="UP000050509"/>
    </source>
</evidence>
<dbReference type="EMBL" id="LJCR01000070">
    <property type="protein sequence ID" value="KPV54354.1"/>
    <property type="molecule type" value="Genomic_DNA"/>
</dbReference>
<feature type="transmembrane region" description="Helical" evidence="6">
    <location>
        <begin position="104"/>
        <end position="126"/>
    </location>
</feature>
<dbReference type="InterPro" id="IPR018076">
    <property type="entry name" value="T2SS_GspF_dom"/>
</dbReference>
<dbReference type="PATRIC" id="fig|186479.3.peg.9791"/>
<dbReference type="PANTHER" id="PTHR35007">
    <property type="entry name" value="INTEGRAL MEMBRANE PROTEIN-RELATED"/>
    <property type="match status" value="1"/>
</dbReference>
<evidence type="ECO:0000256" key="1">
    <source>
        <dbReference type="ARBA" id="ARBA00004651"/>
    </source>
</evidence>
<gene>
    <name evidence="8" type="ORF">SE17_04265</name>
</gene>
<dbReference type="GO" id="GO:0005886">
    <property type="term" value="C:plasma membrane"/>
    <property type="evidence" value="ECO:0007669"/>
    <property type="project" value="UniProtKB-SubCell"/>
</dbReference>
<keyword evidence="2" id="KW-1003">Cell membrane</keyword>
<dbReference type="Pfam" id="PF00482">
    <property type="entry name" value="T2SSF"/>
    <property type="match status" value="1"/>
</dbReference>
<evidence type="ECO:0000259" key="7">
    <source>
        <dbReference type="Pfam" id="PF00482"/>
    </source>
</evidence>
<dbReference type="PANTHER" id="PTHR35007:SF2">
    <property type="entry name" value="PILUS ASSEMBLE PROTEIN"/>
    <property type="match status" value="1"/>
</dbReference>
<feature type="transmembrane region" description="Helical" evidence="6">
    <location>
        <begin position="281"/>
        <end position="302"/>
    </location>
</feature>
<evidence type="ECO:0000256" key="3">
    <source>
        <dbReference type="ARBA" id="ARBA00022692"/>
    </source>
</evidence>
<accession>A0A0P9DFH1</accession>
<dbReference type="Proteomes" id="UP000050509">
    <property type="component" value="Unassembled WGS sequence"/>
</dbReference>
<evidence type="ECO:0000256" key="2">
    <source>
        <dbReference type="ARBA" id="ARBA00022475"/>
    </source>
</evidence>